<dbReference type="PANTHER" id="PTHR10962">
    <property type="entry name" value="INTEGRAL TRANSMEMBRANE PROTEIN 2"/>
    <property type="match status" value="1"/>
</dbReference>
<keyword evidence="6 9" id="KW-0472">Membrane</keyword>
<feature type="domain" description="BRICHOS" evidence="10">
    <location>
        <begin position="161"/>
        <end position="256"/>
    </location>
</feature>
<dbReference type="SMART" id="SM01039">
    <property type="entry name" value="BRICHOS"/>
    <property type="match status" value="1"/>
</dbReference>
<evidence type="ECO:0000256" key="9">
    <source>
        <dbReference type="RuleBase" id="RU367061"/>
    </source>
</evidence>
<keyword evidence="8" id="KW-0325">Glycoprotein</keyword>
<sequence length="294" mass="33747">MTIVTKPVSEKKLDKQEQPLVQNEINEGIPKPVKKDVEIELPPATYLALRSRAHRISTATTVCVFVTALLVLTIGIIGGVYLYHQFARTKMQRFRGWCSVPYDSDLDTFNSRLRARPALTDDFHEGDHDVSLESSNQLFFKEQFEIDTEYDTFEQIDVPDFTGGRRGRFIHDFSANKTGIIDLDGKRCFVMPLNRSRVLPPDNLFDLVVKMRAGYYEVDTEVVRETMRVVKPSITDYSSLGFYIARECSKLPTFKLERMTKPVFKRSVDKMGDSLVFTEFAGKKISQYEVVIEE</sequence>
<dbReference type="Pfam" id="PF04089">
    <property type="entry name" value="BRICHOS"/>
    <property type="match status" value="1"/>
</dbReference>
<evidence type="ECO:0000256" key="2">
    <source>
        <dbReference type="ARBA" id="ARBA00006794"/>
    </source>
</evidence>
<evidence type="ECO:0000256" key="6">
    <source>
        <dbReference type="ARBA" id="ARBA00023136"/>
    </source>
</evidence>
<dbReference type="GO" id="GO:0005794">
    <property type="term" value="C:Golgi apparatus"/>
    <property type="evidence" value="ECO:0007669"/>
    <property type="project" value="TreeGrafter"/>
</dbReference>
<comment type="subcellular location">
    <subcellularLocation>
        <location evidence="1 9">Membrane</location>
        <topology evidence="1 9">Single-pass type II membrane protein</topology>
    </subcellularLocation>
</comment>
<dbReference type="GO" id="GO:0070062">
    <property type="term" value="C:extracellular exosome"/>
    <property type="evidence" value="ECO:0007669"/>
    <property type="project" value="TreeGrafter"/>
</dbReference>
<dbReference type="EMBL" id="GGNE01000105">
    <property type="protein sequence ID" value="MIC88646.1"/>
    <property type="molecule type" value="Transcribed_RNA"/>
</dbReference>
<keyword evidence="4 9" id="KW-0735">Signal-anchor</keyword>
<keyword evidence="3 9" id="KW-0812">Transmembrane</keyword>
<evidence type="ECO:0000256" key="7">
    <source>
        <dbReference type="ARBA" id="ARBA00023157"/>
    </source>
</evidence>
<evidence type="ECO:0000259" key="10">
    <source>
        <dbReference type="PROSITE" id="PS50869"/>
    </source>
</evidence>
<keyword evidence="5 9" id="KW-1133">Transmembrane helix</keyword>
<accession>A0A4D5R955</accession>
<evidence type="ECO:0000313" key="11">
    <source>
        <dbReference type="EMBL" id="MIC88646.1"/>
    </source>
</evidence>
<dbReference type="InterPro" id="IPR040145">
    <property type="entry name" value="ITM2"/>
</dbReference>
<dbReference type="GO" id="GO:0042985">
    <property type="term" value="P:negative regulation of amyloid precursor protein biosynthetic process"/>
    <property type="evidence" value="ECO:0007669"/>
    <property type="project" value="TreeGrafter"/>
</dbReference>
<dbReference type="InterPro" id="IPR007084">
    <property type="entry name" value="BRICHOS_dom"/>
</dbReference>
<organism evidence="11">
    <name type="scientific">Scolopendra viridis</name>
    <name type="common">Giant centipede</name>
    <dbReference type="NCBI Taxonomy" id="118503"/>
    <lineage>
        <taxon>Eukaryota</taxon>
        <taxon>Metazoa</taxon>
        <taxon>Ecdysozoa</taxon>
        <taxon>Arthropoda</taxon>
        <taxon>Myriapoda</taxon>
        <taxon>Chilopoda</taxon>
        <taxon>Pleurostigmophora</taxon>
        <taxon>Scolopendromorpha</taxon>
        <taxon>Scolopendridae</taxon>
        <taxon>Scolopendra</taxon>
    </lineage>
</organism>
<proteinExistence type="inferred from homology"/>
<comment type="similarity">
    <text evidence="2 9">Belongs to the ITM2 family.</text>
</comment>
<evidence type="ECO:0000256" key="3">
    <source>
        <dbReference type="ARBA" id="ARBA00022692"/>
    </source>
</evidence>
<feature type="transmembrane region" description="Helical" evidence="9">
    <location>
        <begin position="56"/>
        <end position="83"/>
    </location>
</feature>
<protein>
    <recommendedName>
        <fullName evidence="9">Integral membrane protein 2</fullName>
    </recommendedName>
</protein>
<dbReference type="GO" id="GO:0001540">
    <property type="term" value="F:amyloid-beta binding"/>
    <property type="evidence" value="ECO:0007669"/>
    <property type="project" value="TreeGrafter"/>
</dbReference>
<dbReference type="GO" id="GO:0005886">
    <property type="term" value="C:plasma membrane"/>
    <property type="evidence" value="ECO:0007669"/>
    <property type="project" value="UniProtKB-UniRule"/>
</dbReference>
<evidence type="ECO:0000256" key="5">
    <source>
        <dbReference type="ARBA" id="ARBA00022989"/>
    </source>
</evidence>
<evidence type="ECO:0000256" key="8">
    <source>
        <dbReference type="ARBA" id="ARBA00023180"/>
    </source>
</evidence>
<keyword evidence="9" id="KW-1003">Cell membrane</keyword>
<evidence type="ECO:0000256" key="1">
    <source>
        <dbReference type="ARBA" id="ARBA00004606"/>
    </source>
</evidence>
<evidence type="ECO:0000256" key="4">
    <source>
        <dbReference type="ARBA" id="ARBA00022968"/>
    </source>
</evidence>
<name>A0A4D5R955_SCOVI</name>
<keyword evidence="7" id="KW-1015">Disulfide bond</keyword>
<dbReference type="AlphaFoldDB" id="A0A4D5R955"/>
<dbReference type="PANTHER" id="PTHR10962:SF1">
    <property type="entry name" value="INTEGRAL MEMBRANE PROTEIN 2"/>
    <property type="match status" value="1"/>
</dbReference>
<dbReference type="PROSITE" id="PS50869">
    <property type="entry name" value="BRICHOS"/>
    <property type="match status" value="1"/>
</dbReference>
<reference evidence="11" key="1">
    <citation type="journal article" date="2018" name="Toxicon">
        <title>Venom-gland transcriptomics and venom proteomics of the giant Florida blue centipede, Scolopendra viridis.</title>
        <authorList>
            <person name="Ward M.J."/>
            <person name="Rokyta D.R."/>
        </authorList>
    </citation>
    <scope>NUCLEOTIDE SEQUENCE</scope>
    <source>
        <tissue evidence="11">Venom gland</tissue>
    </source>
</reference>